<name>A0A381V228_9ZZZZ</name>
<proteinExistence type="predicted"/>
<gene>
    <name evidence="3" type="ORF">METZ01_LOCUS87266</name>
</gene>
<protein>
    <submittedName>
        <fullName evidence="3">Uncharacterized protein</fullName>
    </submittedName>
</protein>
<sequence length="59" mass="6171">MPFQTPCGLVSTTSGIPLLIFIAFILLPSNPIIGEQTSVVPDEGPSGKNRTDTLQTSVA</sequence>
<evidence type="ECO:0000313" key="3">
    <source>
        <dbReference type="EMBL" id="SVA34412.1"/>
    </source>
</evidence>
<reference evidence="3" key="1">
    <citation type="submission" date="2018-05" db="EMBL/GenBank/DDBJ databases">
        <authorList>
            <person name="Lanie J.A."/>
            <person name="Ng W.-L."/>
            <person name="Kazmierczak K.M."/>
            <person name="Andrzejewski T.M."/>
            <person name="Davidsen T.M."/>
            <person name="Wayne K.J."/>
            <person name="Tettelin H."/>
            <person name="Glass J.I."/>
            <person name="Rusch D."/>
            <person name="Podicherti R."/>
            <person name="Tsui H.-C.T."/>
            <person name="Winkler M.E."/>
        </authorList>
    </citation>
    <scope>NUCLEOTIDE SEQUENCE</scope>
</reference>
<feature type="region of interest" description="Disordered" evidence="1">
    <location>
        <begin position="37"/>
        <end position="59"/>
    </location>
</feature>
<accession>A0A381V228</accession>
<keyword evidence="2" id="KW-0472">Membrane</keyword>
<evidence type="ECO:0000256" key="1">
    <source>
        <dbReference type="SAM" id="MobiDB-lite"/>
    </source>
</evidence>
<keyword evidence="2" id="KW-1133">Transmembrane helix</keyword>
<feature type="transmembrane region" description="Helical" evidence="2">
    <location>
        <begin position="7"/>
        <end position="27"/>
    </location>
</feature>
<organism evidence="3">
    <name type="scientific">marine metagenome</name>
    <dbReference type="NCBI Taxonomy" id="408172"/>
    <lineage>
        <taxon>unclassified sequences</taxon>
        <taxon>metagenomes</taxon>
        <taxon>ecological metagenomes</taxon>
    </lineage>
</organism>
<dbReference type="AlphaFoldDB" id="A0A381V228"/>
<dbReference type="EMBL" id="UINC01007645">
    <property type="protein sequence ID" value="SVA34412.1"/>
    <property type="molecule type" value="Genomic_DNA"/>
</dbReference>
<keyword evidence="2" id="KW-0812">Transmembrane</keyword>
<evidence type="ECO:0000256" key="2">
    <source>
        <dbReference type="SAM" id="Phobius"/>
    </source>
</evidence>